<evidence type="ECO:0000313" key="6">
    <source>
        <dbReference type="Proteomes" id="UP000284177"/>
    </source>
</evidence>
<evidence type="ECO:0000256" key="2">
    <source>
        <dbReference type="SAM" id="Coils"/>
    </source>
</evidence>
<keyword evidence="6" id="KW-1185">Reference proteome</keyword>
<sequence length="565" mass="66230">MLKIEKIDHLYDRNLLYLIYTVLLCVILILLLNVTEELTHNILSKDTYEILHFFSDLLSIFVSFSVFAVLYYTYEEFNSLRNIILSQAFLITGILEVFYLFFYKEIFSFTPKDALQYEILFWLLSRLIMTSGIFTTSIIEKRKKVYIKKEVFLFSSLVITSIFLLITSFTFSYIPQLVNVGQGPTIYSLLIEYLIISLLLIASFTYIKEYFLYKNKLICIFVIALILGVFTEVSYTLFSNLYDIYIIIAHFFKVLSYYVIFHTLFLANIKMPYRKLENMKNKVDDYAHNLEDLVNEKTEKLVKANLRLQNVNKKMIADIEAAKSIQQALLPNKSVKYKGVSFYSEYIPCERLSGDFFNYFKIDEENIAAYIVDVSGHGLSAAMLTIFLDRSLRIKEGYYGGKYSILEPKEVLTILYEVFNNSNFPDETHIVMIYGIYNIRTKTFKYSSAGHNCPLIKISENNGVEILDENRGFPICKLGKFYKPTYKNYEINLNKNDKLLFFTDGLTELKNREIYTLEKLLHLLKNNKNLDSEELIKLISKDLFKYKNPNFLEDDITFFIMESTL</sequence>
<organism evidence="5 6">
    <name type="scientific">Thermohalobacter berrensis</name>
    <dbReference type="NCBI Taxonomy" id="99594"/>
    <lineage>
        <taxon>Bacteria</taxon>
        <taxon>Bacillati</taxon>
        <taxon>Bacillota</taxon>
        <taxon>Tissierellia</taxon>
        <taxon>Tissierellales</taxon>
        <taxon>Thermohalobacteraceae</taxon>
        <taxon>Thermohalobacter</taxon>
    </lineage>
</organism>
<dbReference type="Proteomes" id="UP000284177">
    <property type="component" value="Unassembled WGS sequence"/>
</dbReference>
<dbReference type="Gene3D" id="3.60.40.10">
    <property type="entry name" value="PPM-type phosphatase domain"/>
    <property type="match status" value="1"/>
</dbReference>
<protein>
    <recommendedName>
        <fullName evidence="4">PPM-type phosphatase domain-containing protein</fullName>
    </recommendedName>
</protein>
<feature type="transmembrane region" description="Helical" evidence="3">
    <location>
        <begin position="151"/>
        <end position="174"/>
    </location>
</feature>
<feature type="transmembrane region" description="Helical" evidence="3">
    <location>
        <begin position="186"/>
        <end position="206"/>
    </location>
</feature>
<dbReference type="InterPro" id="IPR036457">
    <property type="entry name" value="PPM-type-like_dom_sf"/>
</dbReference>
<dbReference type="PANTHER" id="PTHR43156">
    <property type="entry name" value="STAGE II SPORULATION PROTEIN E-RELATED"/>
    <property type="match status" value="1"/>
</dbReference>
<keyword evidence="3" id="KW-0812">Transmembrane</keyword>
<feature type="domain" description="PPM-type phosphatase" evidence="4">
    <location>
        <begin position="337"/>
        <end position="563"/>
    </location>
</feature>
<dbReference type="Pfam" id="PF07228">
    <property type="entry name" value="SpoIIE"/>
    <property type="match status" value="1"/>
</dbReference>
<dbReference type="GO" id="GO:0016791">
    <property type="term" value="F:phosphatase activity"/>
    <property type="evidence" value="ECO:0007669"/>
    <property type="project" value="TreeGrafter"/>
</dbReference>
<evidence type="ECO:0000256" key="3">
    <source>
        <dbReference type="SAM" id="Phobius"/>
    </source>
</evidence>
<feature type="transmembrane region" description="Helical" evidence="3">
    <location>
        <begin position="50"/>
        <end position="72"/>
    </location>
</feature>
<evidence type="ECO:0000313" key="5">
    <source>
        <dbReference type="EMBL" id="RKD34215.1"/>
    </source>
</evidence>
<feature type="transmembrane region" description="Helical" evidence="3">
    <location>
        <begin position="15"/>
        <end position="35"/>
    </location>
</feature>
<keyword evidence="3" id="KW-0472">Membrane</keyword>
<feature type="transmembrane region" description="Helical" evidence="3">
    <location>
        <begin position="119"/>
        <end position="139"/>
    </location>
</feature>
<dbReference type="RefSeq" id="WP_120167254.1">
    <property type="nucleotide sequence ID" value="NZ_MCIB01000002.1"/>
</dbReference>
<feature type="transmembrane region" description="Helical" evidence="3">
    <location>
        <begin position="244"/>
        <end position="269"/>
    </location>
</feature>
<dbReference type="SMART" id="SM00331">
    <property type="entry name" value="PP2C_SIG"/>
    <property type="match status" value="1"/>
</dbReference>
<feature type="coiled-coil region" evidence="2">
    <location>
        <begin position="276"/>
        <end position="314"/>
    </location>
</feature>
<feature type="transmembrane region" description="Helical" evidence="3">
    <location>
        <begin position="84"/>
        <end position="103"/>
    </location>
</feature>
<accession>A0A419T9S4</accession>
<dbReference type="InterPro" id="IPR033425">
    <property type="entry name" value="MASE3"/>
</dbReference>
<evidence type="ECO:0000256" key="1">
    <source>
        <dbReference type="ARBA" id="ARBA00022801"/>
    </source>
</evidence>
<evidence type="ECO:0000259" key="4">
    <source>
        <dbReference type="SMART" id="SM00331"/>
    </source>
</evidence>
<dbReference type="InterPro" id="IPR001932">
    <property type="entry name" value="PPM-type_phosphatase-like_dom"/>
</dbReference>
<dbReference type="AlphaFoldDB" id="A0A419T9S4"/>
<dbReference type="InterPro" id="IPR052016">
    <property type="entry name" value="Bact_Sigma-Reg"/>
</dbReference>
<comment type="caution">
    <text evidence="5">The sequence shown here is derived from an EMBL/GenBank/DDBJ whole genome shotgun (WGS) entry which is preliminary data.</text>
</comment>
<keyword evidence="3" id="KW-1133">Transmembrane helix</keyword>
<dbReference type="OrthoDB" id="9763484at2"/>
<feature type="transmembrane region" description="Helical" evidence="3">
    <location>
        <begin position="218"/>
        <end position="238"/>
    </location>
</feature>
<gene>
    <name evidence="5" type="ORF">BET03_07970</name>
</gene>
<reference evidence="5 6" key="1">
    <citation type="submission" date="2016-08" db="EMBL/GenBank/DDBJ databases">
        <title>Novel Firmicutes and Novel Genomes.</title>
        <authorList>
            <person name="Poppleton D.I."/>
            <person name="Gribaldo S."/>
        </authorList>
    </citation>
    <scope>NUCLEOTIDE SEQUENCE [LARGE SCALE GENOMIC DNA]</scope>
    <source>
        <strain evidence="5 6">CTT3</strain>
    </source>
</reference>
<keyword evidence="2" id="KW-0175">Coiled coil</keyword>
<dbReference type="Pfam" id="PF17159">
    <property type="entry name" value="MASE3"/>
    <property type="match status" value="1"/>
</dbReference>
<dbReference type="EMBL" id="MCIB01000002">
    <property type="protein sequence ID" value="RKD34215.1"/>
    <property type="molecule type" value="Genomic_DNA"/>
</dbReference>
<dbReference type="PANTHER" id="PTHR43156:SF2">
    <property type="entry name" value="STAGE II SPORULATION PROTEIN E"/>
    <property type="match status" value="1"/>
</dbReference>
<keyword evidence="1" id="KW-0378">Hydrolase</keyword>
<proteinExistence type="predicted"/>
<name>A0A419T9S4_9FIRM</name>